<evidence type="ECO:0000313" key="1">
    <source>
        <dbReference type="EMBL" id="RPA71436.1"/>
    </source>
</evidence>
<proteinExistence type="predicted"/>
<evidence type="ECO:0000313" key="2">
    <source>
        <dbReference type="Proteomes" id="UP000275078"/>
    </source>
</evidence>
<protein>
    <submittedName>
        <fullName evidence="1">Uncharacterized protein</fullName>
    </submittedName>
</protein>
<organism evidence="1 2">
    <name type="scientific">Ascobolus immersus RN42</name>
    <dbReference type="NCBI Taxonomy" id="1160509"/>
    <lineage>
        <taxon>Eukaryota</taxon>
        <taxon>Fungi</taxon>
        <taxon>Dikarya</taxon>
        <taxon>Ascomycota</taxon>
        <taxon>Pezizomycotina</taxon>
        <taxon>Pezizomycetes</taxon>
        <taxon>Pezizales</taxon>
        <taxon>Ascobolaceae</taxon>
        <taxon>Ascobolus</taxon>
    </lineage>
</organism>
<gene>
    <name evidence="1" type="ORF">BJ508DRAFT_419916</name>
</gene>
<keyword evidence="2" id="KW-1185">Reference proteome</keyword>
<name>A0A3N4HDZ6_ASCIM</name>
<sequence length="56" mass="6456">MVGTGHRTRRWRDVAKLRAAGKTDRPNTKERNVQVLQLGKQETKVEGDIPVRLFEL</sequence>
<reference evidence="1 2" key="1">
    <citation type="journal article" date="2018" name="Nat. Ecol. Evol.">
        <title>Pezizomycetes genomes reveal the molecular basis of ectomycorrhizal truffle lifestyle.</title>
        <authorList>
            <person name="Murat C."/>
            <person name="Payen T."/>
            <person name="Noel B."/>
            <person name="Kuo A."/>
            <person name="Morin E."/>
            <person name="Chen J."/>
            <person name="Kohler A."/>
            <person name="Krizsan K."/>
            <person name="Balestrini R."/>
            <person name="Da Silva C."/>
            <person name="Montanini B."/>
            <person name="Hainaut M."/>
            <person name="Levati E."/>
            <person name="Barry K.W."/>
            <person name="Belfiori B."/>
            <person name="Cichocki N."/>
            <person name="Clum A."/>
            <person name="Dockter R.B."/>
            <person name="Fauchery L."/>
            <person name="Guy J."/>
            <person name="Iotti M."/>
            <person name="Le Tacon F."/>
            <person name="Lindquist E.A."/>
            <person name="Lipzen A."/>
            <person name="Malagnac F."/>
            <person name="Mello A."/>
            <person name="Molinier V."/>
            <person name="Miyauchi S."/>
            <person name="Poulain J."/>
            <person name="Riccioni C."/>
            <person name="Rubini A."/>
            <person name="Sitrit Y."/>
            <person name="Splivallo R."/>
            <person name="Traeger S."/>
            <person name="Wang M."/>
            <person name="Zifcakova L."/>
            <person name="Wipf D."/>
            <person name="Zambonelli A."/>
            <person name="Paolocci F."/>
            <person name="Nowrousian M."/>
            <person name="Ottonello S."/>
            <person name="Baldrian P."/>
            <person name="Spatafora J.W."/>
            <person name="Henrissat B."/>
            <person name="Nagy L.G."/>
            <person name="Aury J.M."/>
            <person name="Wincker P."/>
            <person name="Grigoriev I.V."/>
            <person name="Bonfante P."/>
            <person name="Martin F.M."/>
        </authorList>
    </citation>
    <scope>NUCLEOTIDE SEQUENCE [LARGE SCALE GENOMIC DNA]</scope>
    <source>
        <strain evidence="1 2">RN42</strain>
    </source>
</reference>
<dbReference type="EMBL" id="ML119929">
    <property type="protein sequence ID" value="RPA71436.1"/>
    <property type="molecule type" value="Genomic_DNA"/>
</dbReference>
<dbReference type="AlphaFoldDB" id="A0A3N4HDZ6"/>
<accession>A0A3N4HDZ6</accession>
<dbReference type="Proteomes" id="UP000275078">
    <property type="component" value="Unassembled WGS sequence"/>
</dbReference>